<keyword evidence="3" id="KW-0731">Sigma factor</keyword>
<feature type="domain" description="RNA polymerase sigma factor 70 region 4 type 2" evidence="6">
    <location>
        <begin position="125"/>
        <end position="177"/>
    </location>
</feature>
<evidence type="ECO:0000313" key="8">
    <source>
        <dbReference type="Proteomes" id="UP000019365"/>
    </source>
</evidence>
<dbReference type="PATRIC" id="fig|1341157.4.peg.2990"/>
<keyword evidence="4" id="KW-0238">DNA-binding</keyword>
<gene>
    <name evidence="7" type="ORF">RF007C_12800</name>
</gene>
<protein>
    <recommendedName>
        <fullName evidence="6">RNA polymerase sigma factor 70 region 4 type 2 domain-containing protein</fullName>
    </recommendedName>
</protein>
<evidence type="ECO:0000256" key="1">
    <source>
        <dbReference type="ARBA" id="ARBA00010641"/>
    </source>
</evidence>
<dbReference type="GO" id="GO:0016987">
    <property type="term" value="F:sigma factor activity"/>
    <property type="evidence" value="ECO:0007669"/>
    <property type="project" value="UniProtKB-KW"/>
</dbReference>
<dbReference type="SUPFAM" id="SSF88659">
    <property type="entry name" value="Sigma3 and sigma4 domains of RNA polymerase sigma factors"/>
    <property type="match status" value="1"/>
</dbReference>
<dbReference type="InterPro" id="IPR014284">
    <property type="entry name" value="RNA_pol_sigma-70_dom"/>
</dbReference>
<dbReference type="GO" id="GO:0006352">
    <property type="term" value="P:DNA-templated transcription initiation"/>
    <property type="evidence" value="ECO:0007669"/>
    <property type="project" value="InterPro"/>
</dbReference>
<dbReference type="Pfam" id="PF08281">
    <property type="entry name" value="Sigma70_r4_2"/>
    <property type="match status" value="1"/>
</dbReference>
<name>W7UKY1_RUMFL</name>
<dbReference type="eggNOG" id="COG1595">
    <property type="taxonomic scope" value="Bacteria"/>
</dbReference>
<dbReference type="AlphaFoldDB" id="W7UKY1"/>
<dbReference type="SUPFAM" id="SSF88946">
    <property type="entry name" value="Sigma2 domain of RNA polymerase sigma factors"/>
    <property type="match status" value="1"/>
</dbReference>
<dbReference type="InterPro" id="IPR013325">
    <property type="entry name" value="RNA_pol_sigma_r2"/>
</dbReference>
<evidence type="ECO:0000259" key="6">
    <source>
        <dbReference type="Pfam" id="PF08281"/>
    </source>
</evidence>
<evidence type="ECO:0000256" key="4">
    <source>
        <dbReference type="ARBA" id="ARBA00023125"/>
    </source>
</evidence>
<evidence type="ECO:0000313" key="7">
    <source>
        <dbReference type="EMBL" id="EWM52224.1"/>
    </source>
</evidence>
<dbReference type="InterPro" id="IPR039425">
    <property type="entry name" value="RNA_pol_sigma-70-like"/>
</dbReference>
<dbReference type="InterPro" id="IPR013249">
    <property type="entry name" value="RNA_pol_sigma70_r4_t2"/>
</dbReference>
<dbReference type="InterPro" id="IPR036388">
    <property type="entry name" value="WH-like_DNA-bd_sf"/>
</dbReference>
<dbReference type="Gene3D" id="1.10.1740.10">
    <property type="match status" value="1"/>
</dbReference>
<dbReference type="PANTHER" id="PTHR43133:SF8">
    <property type="entry name" value="RNA POLYMERASE SIGMA FACTOR HI_1459-RELATED"/>
    <property type="match status" value="1"/>
</dbReference>
<keyword evidence="8" id="KW-1185">Reference proteome</keyword>
<accession>W7UKY1</accession>
<dbReference type="InterPro" id="IPR013324">
    <property type="entry name" value="RNA_pol_sigma_r3/r4-like"/>
</dbReference>
<evidence type="ECO:0000256" key="2">
    <source>
        <dbReference type="ARBA" id="ARBA00023015"/>
    </source>
</evidence>
<organism evidence="7 8">
    <name type="scientific">Ruminococcus flavefaciens 007c</name>
    <dbReference type="NCBI Taxonomy" id="1341157"/>
    <lineage>
        <taxon>Bacteria</taxon>
        <taxon>Bacillati</taxon>
        <taxon>Bacillota</taxon>
        <taxon>Clostridia</taxon>
        <taxon>Eubacteriales</taxon>
        <taxon>Oscillospiraceae</taxon>
        <taxon>Ruminococcus</taxon>
    </lineage>
</organism>
<dbReference type="OrthoDB" id="1820736at2"/>
<evidence type="ECO:0000256" key="3">
    <source>
        <dbReference type="ARBA" id="ARBA00023082"/>
    </source>
</evidence>
<dbReference type="NCBIfam" id="TIGR02937">
    <property type="entry name" value="sigma70-ECF"/>
    <property type="match status" value="1"/>
</dbReference>
<sequence>MTHSEYSRLLAADRNRAHQALYDEYINYVYTIVFNRLRSCGTREDMGECVTDIFYEVFAHYDESMAVSEDIRGFIAAVAYRKSATFFRRLCRSSSRSVSLGDELTEMLPSDENISVNAELKEQRRILLELVDSLGEPDSTIIIQKFFYGRSAAEISKLVTLSPMMVRVRSSRALKKLRRLLTDKGITI</sequence>
<dbReference type="PANTHER" id="PTHR43133">
    <property type="entry name" value="RNA POLYMERASE ECF-TYPE SIGMA FACTO"/>
    <property type="match status" value="1"/>
</dbReference>
<keyword evidence="2" id="KW-0805">Transcription regulation</keyword>
<reference evidence="7 8" key="1">
    <citation type="journal article" date="2014" name="PLoS ONE">
        <title>Rumen cellulosomics: divergent fiber-degrading strategies revealed by comparative genome-wide analysis of six ruminococcal strains.</title>
        <authorList>
            <person name="Dassa B."/>
            <person name="Borovok I."/>
            <person name="Ruimy-Israeli V."/>
            <person name="Lamed R."/>
            <person name="Flint H.J."/>
            <person name="Duncan S.H."/>
            <person name="Henrissat B."/>
            <person name="Coutinho P."/>
            <person name="Morrison M."/>
            <person name="Mosoni P."/>
            <person name="Yeoman C.J."/>
            <person name="White B.A."/>
            <person name="Bayer E.A."/>
        </authorList>
    </citation>
    <scope>NUCLEOTIDE SEQUENCE [LARGE SCALE GENOMIC DNA]</scope>
    <source>
        <strain evidence="7 8">007c</strain>
    </source>
</reference>
<comment type="caution">
    <text evidence="7">The sequence shown here is derived from an EMBL/GenBank/DDBJ whole genome shotgun (WGS) entry which is preliminary data.</text>
</comment>
<dbReference type="Gene3D" id="1.10.10.10">
    <property type="entry name" value="Winged helix-like DNA-binding domain superfamily/Winged helix DNA-binding domain"/>
    <property type="match status" value="1"/>
</dbReference>
<dbReference type="Proteomes" id="UP000019365">
    <property type="component" value="Unassembled WGS sequence"/>
</dbReference>
<dbReference type="EMBL" id="ATAX01000036">
    <property type="protein sequence ID" value="EWM52224.1"/>
    <property type="molecule type" value="Genomic_DNA"/>
</dbReference>
<evidence type="ECO:0000256" key="5">
    <source>
        <dbReference type="ARBA" id="ARBA00023163"/>
    </source>
</evidence>
<proteinExistence type="inferred from homology"/>
<dbReference type="GO" id="GO:0003677">
    <property type="term" value="F:DNA binding"/>
    <property type="evidence" value="ECO:0007669"/>
    <property type="project" value="UniProtKB-KW"/>
</dbReference>
<comment type="similarity">
    <text evidence="1">Belongs to the sigma-70 factor family. ECF subfamily.</text>
</comment>
<dbReference type="RefSeq" id="WP_037301202.1">
    <property type="nucleotide sequence ID" value="NZ_ATAX01000036.1"/>
</dbReference>
<keyword evidence="5" id="KW-0804">Transcription</keyword>